<evidence type="ECO:0000259" key="2">
    <source>
        <dbReference type="Pfam" id="PF22494"/>
    </source>
</evidence>
<evidence type="ECO:0000313" key="4">
    <source>
        <dbReference type="Proteomes" id="UP000229523"/>
    </source>
</evidence>
<name>A0A2G5NSM5_9STAP</name>
<comment type="caution">
    <text evidence="3">The sequence shown here is derived from an EMBL/GenBank/DDBJ whole genome shotgun (WGS) entry which is preliminary data.</text>
</comment>
<reference evidence="3 4" key="1">
    <citation type="journal article" date="2018" name="Front. Microbiol.">
        <title>Description and Comparative Genomics of Macrococcus caseolyticus subsp. hominis subsp. nov., Macrococcus goetzii sp. nov., Macrococcus epidermidis sp. nov., and Macrococcus bohemicus sp. nov., Novel Macrococci From Human Clinical Material With Virulence Potential and Suspected Uptake of Foreign DNA by Natural Transformation.</title>
        <authorList>
            <person name="Maslanova I."/>
            <person name="Wertheimer Z."/>
            <person name="Sedlacek I."/>
            <person name="Svec P."/>
            <person name="Indrakova A."/>
            <person name="Kovarovic V."/>
            <person name="Schumann P."/>
            <person name="Sproer C."/>
            <person name="Kralova S."/>
            <person name="Sedo O."/>
            <person name="Kristofova L."/>
            <person name="Vrbovska V."/>
            <person name="Fuzik T."/>
            <person name="Petras P."/>
            <person name="Zdrahal Z."/>
            <person name="Ruzickova V."/>
            <person name="Doskar J."/>
            <person name="Pantucek R."/>
        </authorList>
    </citation>
    <scope>NUCLEOTIDE SEQUENCE [LARGE SCALE GENOMIC DNA]</scope>
    <source>
        <strain evidence="3 4">CCM 4927</strain>
    </source>
</reference>
<evidence type="ECO:0000313" key="3">
    <source>
        <dbReference type="EMBL" id="RAI82627.1"/>
    </source>
</evidence>
<dbReference type="RefSeq" id="WP_099578062.1">
    <property type="nucleotide sequence ID" value="NZ_MJBI02000001.1"/>
</dbReference>
<dbReference type="AlphaFoldDB" id="A0A2G5NSM5"/>
<keyword evidence="1" id="KW-0732">Signal</keyword>
<protein>
    <recommendedName>
        <fullName evidence="2">Choice-of-anchor I domain-containing protein</fullName>
    </recommendedName>
</protein>
<feature type="chain" id="PRO_5030047497" description="Choice-of-anchor I domain-containing protein" evidence="1">
    <location>
        <begin position="25"/>
        <end position="534"/>
    </location>
</feature>
<dbReference type="Gene3D" id="2.130.10.10">
    <property type="entry name" value="YVTN repeat-like/Quinoprotein amine dehydrogenase"/>
    <property type="match status" value="1"/>
</dbReference>
<gene>
    <name evidence="3" type="ORF">BFS35_002785</name>
</gene>
<feature type="signal peptide" evidence="1">
    <location>
        <begin position="1"/>
        <end position="24"/>
    </location>
</feature>
<dbReference type="Pfam" id="PF22494">
    <property type="entry name" value="choice_anch_I"/>
    <property type="match status" value="1"/>
</dbReference>
<dbReference type="InterPro" id="IPR011044">
    <property type="entry name" value="Quino_amine_DH_bsu"/>
</dbReference>
<dbReference type="PANTHER" id="PTHR46928">
    <property type="entry name" value="MESENCHYME-SPECIFIC CELL SURFACE GLYCOPROTEIN"/>
    <property type="match status" value="1"/>
</dbReference>
<dbReference type="Proteomes" id="UP000229523">
    <property type="component" value="Unassembled WGS sequence"/>
</dbReference>
<dbReference type="EMBL" id="MJBI02000001">
    <property type="protein sequence ID" value="RAI82627.1"/>
    <property type="molecule type" value="Genomic_DNA"/>
</dbReference>
<dbReference type="InterPro" id="IPR052956">
    <property type="entry name" value="Mesenchyme-surface_protein"/>
</dbReference>
<evidence type="ECO:0000256" key="1">
    <source>
        <dbReference type="SAM" id="SignalP"/>
    </source>
</evidence>
<dbReference type="NCBIfam" id="NF038117">
    <property type="entry name" value="choice_anch_I"/>
    <property type="match status" value="1"/>
</dbReference>
<feature type="domain" description="Choice-of-anchor I" evidence="2">
    <location>
        <begin position="54"/>
        <end position="530"/>
    </location>
</feature>
<sequence length="534" mass="58837">MKNVSKVISTLALTSLLATPIADAQSVNNYGPNSKIKVSQLARYDSKTKFGESGTEIVSYDPQFKQAYSINGALNAVDILDMSKLSKGKFTLKKRILLKDLGIEGSDITSVAVNKKYHYIAISIPAKEKTDNGRVAFLDKDGKLISKVTVGALPDMLTFTHDSKKLIVANEGEPNDAYTVNPEGSVSSIKVNALGKVKQSAVKTVKFSKKMIPSNLRQLGRTAEESFLNLEPEYVTIDDKNEFAYITIQERNAIAKFDLKKDKFVKVRGLGYKSYLKHTSDVSDKDKKINMKNYPLLGMYQPDGIAQMTIKGKTYLLTANEGDSQDYEGYSEETRIADIADQYDLNSKYLKGTDIKDLEDDKHLGRLKTTTSQSFVNKEGKFTVPVTFGGRSFSIRNASNLGLVYDSGSDFESITAKANKDTFNSHQEELGKIEFDSRSDDKGPEAESVITGVINGNTYAFIGLERTGGIMVYNVSNPKKPVFETYFKANDNGDISPEGLTFIDAKHSPTKQPVLLASHEMSGTIAAYELTALK</sequence>
<keyword evidence="4" id="KW-1185">Reference proteome</keyword>
<accession>A0A2G5NSM5</accession>
<dbReference type="PANTHER" id="PTHR46928:SF1">
    <property type="entry name" value="MESENCHYME-SPECIFIC CELL SURFACE GLYCOPROTEIN"/>
    <property type="match status" value="1"/>
</dbReference>
<dbReference type="InterPro" id="IPR055188">
    <property type="entry name" value="Choice_anch_I"/>
</dbReference>
<organism evidence="3 4">
    <name type="scientific">Macrococcoides goetzii</name>
    <dbReference type="NCBI Taxonomy" id="1891097"/>
    <lineage>
        <taxon>Bacteria</taxon>
        <taxon>Bacillati</taxon>
        <taxon>Bacillota</taxon>
        <taxon>Bacilli</taxon>
        <taxon>Bacillales</taxon>
        <taxon>Staphylococcaceae</taxon>
        <taxon>Macrococcoides</taxon>
    </lineage>
</organism>
<dbReference type="InterPro" id="IPR015943">
    <property type="entry name" value="WD40/YVTN_repeat-like_dom_sf"/>
</dbReference>
<proteinExistence type="predicted"/>
<dbReference type="SUPFAM" id="SSF50969">
    <property type="entry name" value="YVTN repeat-like/Quinoprotein amine dehydrogenase"/>
    <property type="match status" value="1"/>
</dbReference>